<keyword evidence="4" id="KW-1185">Reference proteome</keyword>
<dbReference type="PANTHER" id="PTHR34606:SF15">
    <property type="entry name" value="BON DOMAIN-CONTAINING PROTEIN"/>
    <property type="match status" value="1"/>
</dbReference>
<dbReference type="EMBL" id="JASGBI010000001">
    <property type="protein sequence ID" value="MDI9237652.1"/>
    <property type="molecule type" value="Genomic_DNA"/>
</dbReference>
<name>A0ABT6XBY4_9GAMM</name>
<dbReference type="RefSeq" id="WP_283211163.1">
    <property type="nucleotide sequence ID" value="NZ_JASGBI010000001.1"/>
</dbReference>
<evidence type="ECO:0000313" key="3">
    <source>
        <dbReference type="EMBL" id="MDI9237652.1"/>
    </source>
</evidence>
<feature type="signal peptide" evidence="1">
    <location>
        <begin position="1"/>
        <end position="29"/>
    </location>
</feature>
<keyword evidence="1" id="KW-0732">Signal</keyword>
<evidence type="ECO:0000256" key="1">
    <source>
        <dbReference type="SAM" id="SignalP"/>
    </source>
</evidence>
<feature type="domain" description="BON" evidence="2">
    <location>
        <begin position="48"/>
        <end position="117"/>
    </location>
</feature>
<dbReference type="Pfam" id="PF04972">
    <property type="entry name" value="BON"/>
    <property type="match status" value="1"/>
</dbReference>
<proteinExistence type="predicted"/>
<comment type="caution">
    <text evidence="3">The sequence shown here is derived from an EMBL/GenBank/DDBJ whole genome shotgun (WGS) entry which is preliminary data.</text>
</comment>
<dbReference type="InterPro" id="IPR007055">
    <property type="entry name" value="BON_dom"/>
</dbReference>
<reference evidence="3 4" key="1">
    <citation type="submission" date="2023-05" db="EMBL/GenBank/DDBJ databases">
        <title>Lysobacter sp. strain LF1 Genome sequencing and assembly.</title>
        <authorList>
            <person name="Jung Y."/>
        </authorList>
    </citation>
    <scope>NUCLEOTIDE SEQUENCE [LARGE SCALE GENOMIC DNA]</scope>
    <source>
        <strain evidence="3 4">LF1</strain>
    </source>
</reference>
<dbReference type="InterPro" id="IPR014004">
    <property type="entry name" value="Transpt-assoc_nodulatn_dom_bac"/>
</dbReference>
<feature type="chain" id="PRO_5045448236" evidence="1">
    <location>
        <begin position="30"/>
        <end position="120"/>
    </location>
</feature>
<sequence>MKVRSNAKLGVALLGALVVAVSLPMSVVAQDRAQTTEAEEEDSAQPVNDTWITTKVKADLMATSDVPGTEIGVETVNGTVKLSGAVDSKAKADKAVAVAKKIKGVKSVDASALTVAKAHK</sequence>
<dbReference type="InterPro" id="IPR051686">
    <property type="entry name" value="Lipoprotein_DolP"/>
</dbReference>
<dbReference type="PANTHER" id="PTHR34606">
    <property type="entry name" value="BON DOMAIN-CONTAINING PROTEIN"/>
    <property type="match status" value="1"/>
</dbReference>
<gene>
    <name evidence="3" type="ORF">QLQ15_01860</name>
</gene>
<dbReference type="Proteomes" id="UP001321580">
    <property type="component" value="Unassembled WGS sequence"/>
</dbReference>
<evidence type="ECO:0000313" key="4">
    <source>
        <dbReference type="Proteomes" id="UP001321580"/>
    </source>
</evidence>
<accession>A0ABT6XBY4</accession>
<dbReference type="PROSITE" id="PS50914">
    <property type="entry name" value="BON"/>
    <property type="match status" value="1"/>
</dbReference>
<dbReference type="SMART" id="SM00749">
    <property type="entry name" value="BON"/>
    <property type="match status" value="1"/>
</dbReference>
<protein>
    <submittedName>
        <fullName evidence="3">BON domain-containing protein</fullName>
    </submittedName>
</protein>
<organism evidence="3 4">
    <name type="scientific">Lysobacter stagni</name>
    <dbReference type="NCBI Taxonomy" id="3045172"/>
    <lineage>
        <taxon>Bacteria</taxon>
        <taxon>Pseudomonadati</taxon>
        <taxon>Pseudomonadota</taxon>
        <taxon>Gammaproteobacteria</taxon>
        <taxon>Lysobacterales</taxon>
        <taxon>Lysobacteraceae</taxon>
        <taxon>Lysobacter</taxon>
    </lineage>
</organism>
<evidence type="ECO:0000259" key="2">
    <source>
        <dbReference type="PROSITE" id="PS50914"/>
    </source>
</evidence>
<dbReference type="Gene3D" id="3.30.1340.30">
    <property type="match status" value="1"/>
</dbReference>